<keyword evidence="1" id="KW-1133">Transmembrane helix</keyword>
<feature type="transmembrane region" description="Helical" evidence="1">
    <location>
        <begin position="206"/>
        <end position="228"/>
    </location>
</feature>
<evidence type="ECO:0000313" key="3">
    <source>
        <dbReference type="Proteomes" id="UP000012589"/>
    </source>
</evidence>
<dbReference type="eggNOG" id="ENOG5031QMC">
    <property type="taxonomic scope" value="Bacteria"/>
</dbReference>
<evidence type="ECO:0008006" key="4">
    <source>
        <dbReference type="Google" id="ProtNLM"/>
    </source>
</evidence>
<dbReference type="STRING" id="1235802.C823_04500"/>
<comment type="caution">
    <text evidence="2">The sequence shown here is derived from an EMBL/GenBank/DDBJ whole genome shotgun (WGS) entry which is preliminary data.</text>
</comment>
<reference evidence="2 3" key="1">
    <citation type="journal article" date="2014" name="Genome Announc.">
        <title>Draft genome sequences of the altered schaedler flora, a defined bacterial community from gnotobiotic mice.</title>
        <authorList>
            <person name="Wannemuehler M.J."/>
            <person name="Overstreet A.M."/>
            <person name="Ward D.V."/>
            <person name="Phillips G.J."/>
        </authorList>
    </citation>
    <scope>NUCLEOTIDE SEQUENCE [LARGE SCALE GENOMIC DNA]</scope>
    <source>
        <strain evidence="2 3">ASF492</strain>
    </source>
</reference>
<protein>
    <recommendedName>
        <fullName evidence="4">Conjugal transfer protein TraX</fullName>
    </recommendedName>
</protein>
<name>N2A046_9FIRM</name>
<keyword evidence="3" id="KW-1185">Reference proteome</keyword>
<dbReference type="PATRIC" id="fig|1235802.3.peg.4790"/>
<evidence type="ECO:0000313" key="2">
    <source>
        <dbReference type="EMBL" id="EMZ21501.1"/>
    </source>
</evidence>
<feature type="transmembrane region" description="Helical" evidence="1">
    <location>
        <begin position="21"/>
        <end position="43"/>
    </location>
</feature>
<proteinExistence type="predicted"/>
<dbReference type="EMBL" id="AQFT01000132">
    <property type="protein sequence ID" value="EMZ21501.1"/>
    <property type="molecule type" value="Genomic_DNA"/>
</dbReference>
<feature type="transmembrane region" description="Helical" evidence="1">
    <location>
        <begin position="240"/>
        <end position="266"/>
    </location>
</feature>
<evidence type="ECO:0000256" key="1">
    <source>
        <dbReference type="SAM" id="Phobius"/>
    </source>
</evidence>
<dbReference type="InterPro" id="IPR008875">
    <property type="entry name" value="TraX"/>
</dbReference>
<keyword evidence="1" id="KW-0812">Transmembrane</keyword>
<organism evidence="2 3">
    <name type="scientific">Eubacterium plexicaudatum ASF492</name>
    <dbReference type="NCBI Taxonomy" id="1235802"/>
    <lineage>
        <taxon>Bacteria</taxon>
        <taxon>Bacillati</taxon>
        <taxon>Bacillota</taxon>
        <taxon>Clostridia</taxon>
        <taxon>Eubacteriales</taxon>
        <taxon>Eubacteriaceae</taxon>
        <taxon>Eubacterium</taxon>
    </lineage>
</organism>
<dbReference type="AlphaFoldDB" id="N2A046"/>
<sequence>MMEGKHTVWMRPKLGISGSTLKLIAVISMIIDHTAAGVLGRYLSMSGLMELTGDVAEGQQWFNQNAQLFTAYYTMRMIGRLAFPIYCFLMAEGLAHTHNKIKYAERLLLFAIISEIPFDLLFRGKILEFGYQNVFFTLFIGLVVIIGIECARERLGGRVIPEILSVIVILGAGMAAAQLAKTDYAALGVLCIAVIYTYRQKKVWQIVAGCLVFIWEPPALLAFIPIGFYNGKRGWKLKYFFYLVYPVHLLLLYLVCVVLGIAPYAAQ</sequence>
<accession>N2A046</accession>
<feature type="transmembrane region" description="Helical" evidence="1">
    <location>
        <begin position="184"/>
        <end position="199"/>
    </location>
</feature>
<feature type="transmembrane region" description="Helical" evidence="1">
    <location>
        <begin position="130"/>
        <end position="148"/>
    </location>
</feature>
<keyword evidence="1" id="KW-0472">Membrane</keyword>
<dbReference type="Pfam" id="PF05857">
    <property type="entry name" value="TraX"/>
    <property type="match status" value="1"/>
</dbReference>
<dbReference type="Proteomes" id="UP000012589">
    <property type="component" value="Unassembled WGS sequence"/>
</dbReference>
<feature type="transmembrane region" description="Helical" evidence="1">
    <location>
        <begin position="160"/>
        <end position="178"/>
    </location>
</feature>
<dbReference type="HOGENOM" id="CLU_074054_0_0_9"/>
<gene>
    <name evidence="2" type="ORF">C823_04500</name>
</gene>